<dbReference type="AlphaFoldDB" id="A0A0L8ACG2"/>
<reference evidence="1 2" key="1">
    <citation type="journal article" date="2012" name="J. Bacteriol.">
        <title>Genome sequence of a novel nicotine-degrading strain, Pseudomonas geniculata N1.</title>
        <authorList>
            <person name="Tang H."/>
            <person name="Yu H."/>
            <person name="Tai C."/>
            <person name="Huang K."/>
            <person name="Liu Y."/>
            <person name="Wang L."/>
            <person name="Yao Y."/>
            <person name="Wu G."/>
            <person name="Xu P."/>
        </authorList>
    </citation>
    <scope>NUCLEOTIDE SEQUENCE [LARGE SCALE GENOMIC DNA]</scope>
    <source>
        <strain evidence="1 2">N1</strain>
    </source>
</reference>
<dbReference type="OrthoDB" id="9182628at2"/>
<sequence>MADSRRISMLELDRHLSQSLEQARHTPLNVQRYGHSWVWVLSSDAWADAARWAALDGSAHPLVALRKAIDLQLRPWPEVAMSPLPLDAGDARLLQRAALLVVMRDLNSAQRVYDDLRYHQAYRMFIGLDHGTAWSPMQCVRLLQACAHPLLRGCIDDALASVPRHLLESACAPAARGAPAQAHAQRIAGGCLSY</sequence>
<evidence type="ECO:0000313" key="1">
    <source>
        <dbReference type="EMBL" id="KOF00048.1"/>
    </source>
</evidence>
<evidence type="ECO:0008006" key="3">
    <source>
        <dbReference type="Google" id="ProtNLM"/>
    </source>
</evidence>
<organism evidence="1 2">
    <name type="scientific">Stenotrophomonas geniculata N1</name>
    <dbReference type="NCBI Taxonomy" id="1167641"/>
    <lineage>
        <taxon>Bacteria</taxon>
        <taxon>Pseudomonadati</taxon>
        <taxon>Pseudomonadota</taxon>
        <taxon>Gammaproteobacteria</taxon>
        <taxon>Lysobacterales</taxon>
        <taxon>Lysobacteraceae</taxon>
        <taxon>Stenotrophomonas</taxon>
    </lineage>
</organism>
<dbReference type="Proteomes" id="UP000036890">
    <property type="component" value="Unassembled WGS sequence"/>
</dbReference>
<dbReference type="EMBL" id="AJLO02000015">
    <property type="protein sequence ID" value="KOF00048.1"/>
    <property type="molecule type" value="Genomic_DNA"/>
</dbReference>
<gene>
    <name evidence="1" type="ORF">W7K_06815</name>
</gene>
<name>A0A0L8ACG2_9GAMM</name>
<evidence type="ECO:0000313" key="2">
    <source>
        <dbReference type="Proteomes" id="UP000036890"/>
    </source>
</evidence>
<proteinExistence type="predicted"/>
<accession>A0A0L8ACG2</accession>
<protein>
    <recommendedName>
        <fullName evidence="3">Transposase</fullName>
    </recommendedName>
</protein>
<comment type="caution">
    <text evidence="1">The sequence shown here is derived from an EMBL/GenBank/DDBJ whole genome shotgun (WGS) entry which is preliminary data.</text>
</comment>